<sequence>MRTLPGVLDRLTYLAGLRQPAGRYEHWGIARAYGEQAAQSALEEAHVRTMNAILRSPMARLYDEAGAQVGMFDRPAAELLPPATDALRAAHFSLVWDALASVARRRASRHPAA</sequence>
<protein>
    <submittedName>
        <fullName evidence="1">Uncharacterized protein</fullName>
    </submittedName>
</protein>
<name>A0A932EQU0_9BACT</name>
<dbReference type="Proteomes" id="UP000779809">
    <property type="component" value="Unassembled WGS sequence"/>
</dbReference>
<comment type="caution">
    <text evidence="1">The sequence shown here is derived from an EMBL/GenBank/DDBJ whole genome shotgun (WGS) entry which is preliminary data.</text>
</comment>
<proteinExistence type="predicted"/>
<evidence type="ECO:0000313" key="2">
    <source>
        <dbReference type="Proteomes" id="UP000779809"/>
    </source>
</evidence>
<dbReference type="EMBL" id="JACPNR010000006">
    <property type="protein sequence ID" value="MBI2678175.1"/>
    <property type="molecule type" value="Genomic_DNA"/>
</dbReference>
<accession>A0A932EQU0</accession>
<reference evidence="1" key="1">
    <citation type="submission" date="2020-07" db="EMBL/GenBank/DDBJ databases">
        <title>Huge and variable diversity of episymbiotic CPR bacteria and DPANN archaea in groundwater ecosystems.</title>
        <authorList>
            <person name="He C.Y."/>
            <person name="Keren R."/>
            <person name="Whittaker M."/>
            <person name="Farag I.F."/>
            <person name="Doudna J."/>
            <person name="Cate J.H.D."/>
            <person name="Banfield J.F."/>
        </authorList>
    </citation>
    <scope>NUCLEOTIDE SEQUENCE</scope>
    <source>
        <strain evidence="1">NC_groundwater_580_Pr5_B-0.1um_64_19</strain>
    </source>
</reference>
<organism evidence="1 2">
    <name type="scientific">Candidatus Korobacter versatilis</name>
    <dbReference type="NCBI Taxonomy" id="658062"/>
    <lineage>
        <taxon>Bacteria</taxon>
        <taxon>Pseudomonadati</taxon>
        <taxon>Acidobacteriota</taxon>
        <taxon>Terriglobia</taxon>
        <taxon>Terriglobales</taxon>
        <taxon>Candidatus Korobacteraceae</taxon>
        <taxon>Candidatus Korobacter</taxon>
    </lineage>
</organism>
<gene>
    <name evidence="1" type="ORF">HYX28_05295</name>
</gene>
<dbReference type="AlphaFoldDB" id="A0A932EQU0"/>
<evidence type="ECO:0000313" key="1">
    <source>
        <dbReference type="EMBL" id="MBI2678175.1"/>
    </source>
</evidence>